<feature type="compositionally biased region" description="Basic and acidic residues" evidence="1">
    <location>
        <begin position="14"/>
        <end position="26"/>
    </location>
</feature>
<sequence>MAKPPETPAGRKGVHSDLEGVHRDQKPLNAPENADPKLARQLAREEAENIGRPKPSRS</sequence>
<evidence type="ECO:0000313" key="2">
    <source>
        <dbReference type="EMBL" id="SNS19531.1"/>
    </source>
</evidence>
<proteinExistence type="predicted"/>
<keyword evidence="3" id="KW-1185">Reference proteome</keyword>
<organism evidence="2 3">
    <name type="scientific">Edaphosphingomonas laterariae</name>
    <dbReference type="NCBI Taxonomy" id="861865"/>
    <lineage>
        <taxon>Bacteria</taxon>
        <taxon>Pseudomonadati</taxon>
        <taxon>Pseudomonadota</taxon>
        <taxon>Alphaproteobacteria</taxon>
        <taxon>Sphingomonadales</taxon>
        <taxon>Rhizorhabdaceae</taxon>
        <taxon>Edaphosphingomonas</taxon>
    </lineage>
</organism>
<feature type="region of interest" description="Disordered" evidence="1">
    <location>
        <begin position="1"/>
        <end position="58"/>
    </location>
</feature>
<dbReference type="Proteomes" id="UP000198281">
    <property type="component" value="Unassembled WGS sequence"/>
</dbReference>
<feature type="compositionally biased region" description="Basic and acidic residues" evidence="1">
    <location>
        <begin position="34"/>
        <end position="51"/>
    </location>
</feature>
<accession>A0A239CIL0</accession>
<dbReference type="AlphaFoldDB" id="A0A239CIL0"/>
<dbReference type="EMBL" id="FZOS01000002">
    <property type="protein sequence ID" value="SNS19531.1"/>
    <property type="molecule type" value="Genomic_DNA"/>
</dbReference>
<reference evidence="3" key="1">
    <citation type="submission" date="2017-06" db="EMBL/GenBank/DDBJ databases">
        <authorList>
            <person name="Varghese N."/>
            <person name="Submissions S."/>
        </authorList>
    </citation>
    <scope>NUCLEOTIDE SEQUENCE [LARGE SCALE GENOMIC DNA]</scope>
    <source>
        <strain evidence="3">LNB2</strain>
    </source>
</reference>
<name>A0A239CIL0_9SPHN</name>
<gene>
    <name evidence="2" type="ORF">SAMN06295912_102212</name>
</gene>
<protein>
    <submittedName>
        <fullName evidence="2">Uncharacterized protein</fullName>
    </submittedName>
</protein>
<evidence type="ECO:0000313" key="3">
    <source>
        <dbReference type="Proteomes" id="UP000198281"/>
    </source>
</evidence>
<evidence type="ECO:0000256" key="1">
    <source>
        <dbReference type="SAM" id="MobiDB-lite"/>
    </source>
</evidence>
<dbReference type="RefSeq" id="WP_179220699.1">
    <property type="nucleotide sequence ID" value="NZ_FZOS01000002.1"/>
</dbReference>